<reference evidence="4 5" key="1">
    <citation type="submission" date="2017-06" db="EMBL/GenBank/DDBJ databases">
        <title>Complete genome sequence of Paenibacillus donghaensis KCTC 13049T isolated from East Sea sediment, South Korea.</title>
        <authorList>
            <person name="Jung B.K."/>
            <person name="Hong S.-J."/>
            <person name="Shin J.-H."/>
        </authorList>
    </citation>
    <scope>NUCLEOTIDE SEQUENCE [LARGE SCALE GENOMIC DNA]</scope>
    <source>
        <strain evidence="4 5">KCTC 13049</strain>
    </source>
</reference>
<dbReference type="PANTHER" id="PTHR43877">
    <property type="entry name" value="AMINOALKYLPHOSPHONATE N-ACETYLTRANSFERASE-RELATED-RELATED"/>
    <property type="match status" value="1"/>
</dbReference>
<feature type="domain" description="N-acetyltransferase" evidence="3">
    <location>
        <begin position="1"/>
        <end position="138"/>
    </location>
</feature>
<evidence type="ECO:0000313" key="5">
    <source>
        <dbReference type="Proteomes" id="UP000249890"/>
    </source>
</evidence>
<dbReference type="PROSITE" id="PS51186">
    <property type="entry name" value="GNAT"/>
    <property type="match status" value="1"/>
</dbReference>
<evidence type="ECO:0000259" key="3">
    <source>
        <dbReference type="PROSITE" id="PS51186"/>
    </source>
</evidence>
<proteinExistence type="predicted"/>
<accession>A0A2Z2KNY1</accession>
<organism evidence="4 5">
    <name type="scientific">Paenibacillus donghaensis</name>
    <dbReference type="NCBI Taxonomy" id="414771"/>
    <lineage>
        <taxon>Bacteria</taxon>
        <taxon>Bacillati</taxon>
        <taxon>Bacillota</taxon>
        <taxon>Bacilli</taxon>
        <taxon>Bacillales</taxon>
        <taxon>Paenibacillaceae</taxon>
        <taxon>Paenibacillus</taxon>
    </lineage>
</organism>
<evidence type="ECO:0000256" key="2">
    <source>
        <dbReference type="ARBA" id="ARBA00023315"/>
    </source>
</evidence>
<dbReference type="Pfam" id="PF00583">
    <property type="entry name" value="Acetyltransf_1"/>
    <property type="match status" value="1"/>
</dbReference>
<dbReference type="Proteomes" id="UP000249890">
    <property type="component" value="Chromosome"/>
</dbReference>
<dbReference type="InterPro" id="IPR000182">
    <property type="entry name" value="GNAT_dom"/>
</dbReference>
<keyword evidence="5" id="KW-1185">Reference proteome</keyword>
<evidence type="ECO:0000256" key="1">
    <source>
        <dbReference type="ARBA" id="ARBA00022679"/>
    </source>
</evidence>
<sequence>MNYREMLVEDYDAVYQLWSHTTGMALSDADSRIEISRYLERNQGFSQLCEYEDGRIAGTAMCGHDGRRGYLYHVAVSGESRGFGVGRELVARCLKQLRKAGITKCHLMVIGDNKLGRTFWEKLGWQYRDSIVLYSHDT</sequence>
<dbReference type="KEGG" id="pdh:B9T62_34295"/>
<name>A0A2Z2KNY1_9BACL</name>
<dbReference type="CDD" id="cd04301">
    <property type="entry name" value="NAT_SF"/>
    <property type="match status" value="1"/>
</dbReference>
<evidence type="ECO:0000313" key="4">
    <source>
        <dbReference type="EMBL" id="ASA25363.1"/>
    </source>
</evidence>
<dbReference type="GO" id="GO:0016747">
    <property type="term" value="F:acyltransferase activity, transferring groups other than amino-acyl groups"/>
    <property type="evidence" value="ECO:0007669"/>
    <property type="project" value="InterPro"/>
</dbReference>
<dbReference type="Gene3D" id="3.40.630.30">
    <property type="match status" value="1"/>
</dbReference>
<keyword evidence="1 4" id="KW-0808">Transferase</keyword>
<dbReference type="EMBL" id="CP021780">
    <property type="protein sequence ID" value="ASA25363.1"/>
    <property type="molecule type" value="Genomic_DNA"/>
</dbReference>
<keyword evidence="2" id="KW-0012">Acyltransferase</keyword>
<dbReference type="InterPro" id="IPR016181">
    <property type="entry name" value="Acyl_CoA_acyltransferase"/>
</dbReference>
<dbReference type="SUPFAM" id="SSF55729">
    <property type="entry name" value="Acyl-CoA N-acyltransferases (Nat)"/>
    <property type="match status" value="1"/>
</dbReference>
<dbReference type="InterPro" id="IPR050832">
    <property type="entry name" value="Bact_Acetyltransf"/>
</dbReference>
<dbReference type="AlphaFoldDB" id="A0A2Z2KNY1"/>
<dbReference type="OrthoDB" id="1821130at2"/>
<protein>
    <submittedName>
        <fullName evidence="4">GNAT family N-acetyltransferase</fullName>
    </submittedName>
</protein>
<gene>
    <name evidence="4" type="ORF">B9T62_34295</name>
</gene>